<dbReference type="SUPFAM" id="SSF55469">
    <property type="entry name" value="FMN-dependent nitroreductase-like"/>
    <property type="match status" value="1"/>
</dbReference>
<dbReference type="PANTHER" id="PTHR23026">
    <property type="entry name" value="NADPH NITROREDUCTASE"/>
    <property type="match status" value="1"/>
</dbReference>
<accession>A0ABS3WXC1</accession>
<dbReference type="InterPro" id="IPR050627">
    <property type="entry name" value="Nitroreductase/BluB"/>
</dbReference>
<dbReference type="Pfam" id="PF00881">
    <property type="entry name" value="Nitroreductase"/>
    <property type="match status" value="1"/>
</dbReference>
<dbReference type="InterPro" id="IPR029479">
    <property type="entry name" value="Nitroreductase"/>
</dbReference>
<evidence type="ECO:0000313" key="2">
    <source>
        <dbReference type="EMBL" id="MBO8187789.1"/>
    </source>
</evidence>
<dbReference type="RefSeq" id="WP_209266599.1">
    <property type="nucleotide sequence ID" value="NZ_JAFFZN010000019.1"/>
</dbReference>
<dbReference type="InterPro" id="IPR000415">
    <property type="entry name" value="Nitroreductase-like"/>
</dbReference>
<sequence length="333" mass="36539">MPATAINEETVRELVGDAVAAPSMHNAQPWRFLYHRRDRVLDLYADPLRAMPTADPEGRALRIGCGAALLNLRVAAWHAGLRPDVTVSGTSDISHDAGPLATVRLAEAAPREIDHDLAGLFEMIGKRHTSRYPYADEPLPDRLRQRLTAQAEAEGASLSFPTGWHLSLILDVIEEAESESEYTGDPDEQRWVRTGTAESDTARDGIPEYSLGARKREGRAPVRDFARGHAATDRGSAAFERMPQLAVVSTRDDGPEEWLAAGQAMERVLLLATREDVASSFATQALERPYLRWLLRDPVSGAGPVQMILRLGYGPMGARAPRRAVRDVLEVAP</sequence>
<dbReference type="PANTHER" id="PTHR23026:SF123">
    <property type="entry name" value="NAD(P)H NITROREDUCTASE RV3131-RELATED"/>
    <property type="match status" value="1"/>
</dbReference>
<reference evidence="2 3" key="1">
    <citation type="submission" date="2021-02" db="EMBL/GenBank/DDBJ databases">
        <title>Streptomyces spirodelae sp. nov., isolated from duckweed.</title>
        <authorList>
            <person name="Saimee Y."/>
            <person name="Duangmal K."/>
        </authorList>
    </citation>
    <scope>NUCLEOTIDE SEQUENCE [LARGE SCALE GENOMIC DNA]</scope>
    <source>
        <strain evidence="2 3">DW4-2</strain>
    </source>
</reference>
<dbReference type="NCBIfam" id="NF047509">
    <property type="entry name" value="Rv3131_FMN_oxido"/>
    <property type="match status" value="1"/>
</dbReference>
<organism evidence="2 3">
    <name type="scientific">Streptomyces spirodelae</name>
    <dbReference type="NCBI Taxonomy" id="2812904"/>
    <lineage>
        <taxon>Bacteria</taxon>
        <taxon>Bacillati</taxon>
        <taxon>Actinomycetota</taxon>
        <taxon>Actinomycetes</taxon>
        <taxon>Kitasatosporales</taxon>
        <taxon>Streptomycetaceae</taxon>
        <taxon>Streptomyces</taxon>
    </lineage>
</organism>
<dbReference type="Proteomes" id="UP001518976">
    <property type="component" value="Unassembled WGS sequence"/>
</dbReference>
<proteinExistence type="predicted"/>
<evidence type="ECO:0000259" key="1">
    <source>
        <dbReference type="Pfam" id="PF00881"/>
    </source>
</evidence>
<feature type="domain" description="Nitroreductase" evidence="1">
    <location>
        <begin position="125"/>
        <end position="312"/>
    </location>
</feature>
<keyword evidence="3" id="KW-1185">Reference proteome</keyword>
<dbReference type="Gene3D" id="3.40.109.10">
    <property type="entry name" value="NADH Oxidase"/>
    <property type="match status" value="2"/>
</dbReference>
<comment type="caution">
    <text evidence="2">The sequence shown here is derived from an EMBL/GenBank/DDBJ whole genome shotgun (WGS) entry which is preliminary data.</text>
</comment>
<name>A0ABS3WXC1_9ACTN</name>
<evidence type="ECO:0000313" key="3">
    <source>
        <dbReference type="Proteomes" id="UP001518976"/>
    </source>
</evidence>
<gene>
    <name evidence="2" type="ORF">JW592_20320</name>
</gene>
<protein>
    <submittedName>
        <fullName evidence="2">Nitroreductase family protein</fullName>
    </submittedName>
</protein>
<dbReference type="EMBL" id="JAFFZN010000019">
    <property type="protein sequence ID" value="MBO8187789.1"/>
    <property type="molecule type" value="Genomic_DNA"/>
</dbReference>